<feature type="disulfide bond" evidence="7">
    <location>
        <begin position="514"/>
        <end position="523"/>
    </location>
</feature>
<evidence type="ECO:0000313" key="12">
    <source>
        <dbReference type="EMBL" id="KAH8035759.1"/>
    </source>
</evidence>
<dbReference type="InterPro" id="IPR021910">
    <property type="entry name" value="NGX6/PGAP6/MYMK"/>
</dbReference>
<dbReference type="EMBL" id="JABSTU010000003">
    <property type="protein sequence ID" value="KAH8035759.1"/>
    <property type="molecule type" value="Genomic_DNA"/>
</dbReference>
<keyword evidence="5 9" id="KW-1133">Transmembrane helix</keyword>
<dbReference type="PANTHER" id="PTHR14319:SF3">
    <property type="entry name" value="TRANSMEMBRANE PROTEIN-LIKE PROTEIN"/>
    <property type="match status" value="1"/>
</dbReference>
<dbReference type="Proteomes" id="UP000821866">
    <property type="component" value="Chromosome 11"/>
</dbReference>
<evidence type="ECO:0000256" key="8">
    <source>
        <dbReference type="SAM" id="MobiDB-lite"/>
    </source>
</evidence>
<dbReference type="PROSITE" id="PS50026">
    <property type="entry name" value="EGF_3"/>
    <property type="match status" value="1"/>
</dbReference>
<evidence type="ECO:0000256" key="10">
    <source>
        <dbReference type="SAM" id="SignalP"/>
    </source>
</evidence>
<comment type="caution">
    <text evidence="7">Lacks conserved residue(s) required for the propagation of feature annotation.</text>
</comment>
<dbReference type="InterPro" id="IPR000742">
    <property type="entry name" value="EGF"/>
</dbReference>
<evidence type="ECO:0000256" key="9">
    <source>
        <dbReference type="SAM" id="Phobius"/>
    </source>
</evidence>
<feature type="transmembrane region" description="Helical" evidence="9">
    <location>
        <begin position="622"/>
        <end position="639"/>
    </location>
</feature>
<feature type="transmembrane region" description="Helical" evidence="9">
    <location>
        <begin position="561"/>
        <end position="580"/>
    </location>
</feature>
<organism evidence="12 13">
    <name type="scientific">Rhipicephalus microplus</name>
    <name type="common">Cattle tick</name>
    <name type="synonym">Boophilus microplus</name>
    <dbReference type="NCBI Taxonomy" id="6941"/>
    <lineage>
        <taxon>Eukaryota</taxon>
        <taxon>Metazoa</taxon>
        <taxon>Ecdysozoa</taxon>
        <taxon>Arthropoda</taxon>
        <taxon>Chelicerata</taxon>
        <taxon>Arachnida</taxon>
        <taxon>Acari</taxon>
        <taxon>Parasitiformes</taxon>
        <taxon>Ixodida</taxon>
        <taxon>Ixodoidea</taxon>
        <taxon>Ixodidae</taxon>
        <taxon>Rhipicephalinae</taxon>
        <taxon>Rhipicephalus</taxon>
        <taxon>Boophilus</taxon>
    </lineage>
</organism>
<feature type="compositionally biased region" description="Basic residues" evidence="8">
    <location>
        <begin position="297"/>
        <end position="306"/>
    </location>
</feature>
<dbReference type="PROSITE" id="PS00022">
    <property type="entry name" value="EGF_1"/>
    <property type="match status" value="1"/>
</dbReference>
<evidence type="ECO:0000256" key="5">
    <source>
        <dbReference type="ARBA" id="ARBA00022989"/>
    </source>
</evidence>
<feature type="transmembrane region" description="Helical" evidence="9">
    <location>
        <begin position="535"/>
        <end position="554"/>
    </location>
</feature>
<keyword evidence="3" id="KW-1003">Cell membrane</keyword>
<comment type="caution">
    <text evidence="12">The sequence shown here is derived from an EMBL/GenBank/DDBJ whole genome shotgun (WGS) entry which is preliminary data.</text>
</comment>
<dbReference type="AlphaFoldDB" id="A0A9J6ENF9"/>
<evidence type="ECO:0000256" key="4">
    <source>
        <dbReference type="ARBA" id="ARBA00022692"/>
    </source>
</evidence>
<evidence type="ECO:0000256" key="2">
    <source>
        <dbReference type="ARBA" id="ARBA00005542"/>
    </source>
</evidence>
<evidence type="ECO:0000256" key="7">
    <source>
        <dbReference type="PROSITE-ProRule" id="PRU00076"/>
    </source>
</evidence>
<feature type="region of interest" description="Disordered" evidence="8">
    <location>
        <begin position="296"/>
        <end position="353"/>
    </location>
</feature>
<evidence type="ECO:0000256" key="1">
    <source>
        <dbReference type="ARBA" id="ARBA00004651"/>
    </source>
</evidence>
<dbReference type="PANTHER" id="PTHR14319">
    <property type="entry name" value="FIVE-SPAN TRANSMEMBRANE PROTEIN M83"/>
    <property type="match status" value="1"/>
</dbReference>
<feature type="signal peptide" evidence="10">
    <location>
        <begin position="1"/>
        <end position="26"/>
    </location>
</feature>
<keyword evidence="6 9" id="KW-0472">Membrane</keyword>
<comment type="subcellular location">
    <subcellularLocation>
        <location evidence="1">Cell membrane</location>
        <topology evidence="1">Multi-pass membrane protein</topology>
    </subcellularLocation>
</comment>
<keyword evidence="13" id="KW-1185">Reference proteome</keyword>
<dbReference type="PROSITE" id="PS01186">
    <property type="entry name" value="EGF_2"/>
    <property type="match status" value="1"/>
</dbReference>
<protein>
    <recommendedName>
        <fullName evidence="11">EGF-like domain-containing protein</fullName>
    </recommendedName>
</protein>
<name>A0A9J6ENF9_RHIMP</name>
<dbReference type="VEuPathDB" id="VectorBase:LOC119181348"/>
<sequence length="790" mass="87785">MANSCSRTERLLRLCWLLHSIRLAVPLVYTPSDAYQESLLRPYRTFSDVAIFHFTVPAQTSRAAWQFVAFMDDKHCPSQPVYIYLRHGSYPVVAADNSSFPAHTHLPSQSLYHLKTETKFQPTEMPEFHVLNPLPGSWFVIAFLQESSRQIKQQGIHRSCQYSLGSMAAWTHHHEVILLNVGMHLNITSPPQLTVFKVYVPDGAWQLLVRISACVNVSSNLSALKSEDVQPCIRKFGLRARGLPYAEDVNVTGSDFYSIVPQPEMEAYYYITVAADMHVGYSIVADIKDCPTPWHFSNRKSSRQPRHLTTGFNESDASNETASNQTASTLSAVSQLHEDHQKVASGPSSATVTTTPTEFQAHTAHFVKEILGEQGILAAMQGCLPMIPLTRIKHAQDFLDSFLVQNLTSQVVIVNICIHHGSPPPYVSGRIQCPQGLSLTVSTNDSLVAIKYFPFPEPGTWFLSFTAGCFNGSRSVASIGLGAVCDFKNRSPCGQHGYCQENHFRQFYFSSCHCVGGWRGWGCTDNSRATPAPLLLMRTLLLTLSNLFFLPAIVLATRRQFYTEAVVYGVTMFFSMFYHACDVDMFGFCLLRYEVLQFCDFFSAVLSFWVTLVAMANVPPTLASIAHVLGALGVALGVQCQRTSLLVFAVPAGVGAFLLSVSWVRRCYQSHSCQPTLREWLTNLVPGVLLAGVGLVLFAFVETEDNYKYIHSAWHIVISLSISFLLPKRNTSNVAQCKNGCSASVISGGDTMQSIYERVQPVLNNDSELVDIADYRLDTDLTSLIRGLRP</sequence>
<feature type="transmembrane region" description="Helical" evidence="9">
    <location>
        <begin position="645"/>
        <end position="668"/>
    </location>
</feature>
<keyword evidence="4 9" id="KW-0812">Transmembrane</keyword>
<keyword evidence="10" id="KW-0732">Signal</keyword>
<evidence type="ECO:0000256" key="6">
    <source>
        <dbReference type="ARBA" id="ARBA00023136"/>
    </source>
</evidence>
<dbReference type="GO" id="GO:0005886">
    <property type="term" value="C:plasma membrane"/>
    <property type="evidence" value="ECO:0007669"/>
    <property type="project" value="UniProtKB-SubCell"/>
</dbReference>
<keyword evidence="7" id="KW-1015">Disulfide bond</keyword>
<feature type="domain" description="EGF-like" evidence="11">
    <location>
        <begin position="481"/>
        <end position="524"/>
    </location>
</feature>
<keyword evidence="7" id="KW-0245">EGF-like domain</keyword>
<proteinExistence type="inferred from homology"/>
<feature type="compositionally biased region" description="Polar residues" evidence="8">
    <location>
        <begin position="310"/>
        <end position="334"/>
    </location>
</feature>
<evidence type="ECO:0000259" key="11">
    <source>
        <dbReference type="PROSITE" id="PS50026"/>
    </source>
</evidence>
<evidence type="ECO:0000256" key="3">
    <source>
        <dbReference type="ARBA" id="ARBA00022475"/>
    </source>
</evidence>
<reference evidence="12" key="2">
    <citation type="submission" date="2021-09" db="EMBL/GenBank/DDBJ databases">
        <authorList>
            <person name="Jia N."/>
            <person name="Wang J."/>
            <person name="Shi W."/>
            <person name="Du L."/>
            <person name="Sun Y."/>
            <person name="Zhan W."/>
            <person name="Jiang J."/>
            <person name="Wang Q."/>
            <person name="Zhang B."/>
            <person name="Ji P."/>
            <person name="Sakyi L.B."/>
            <person name="Cui X."/>
            <person name="Yuan T."/>
            <person name="Jiang B."/>
            <person name="Yang W."/>
            <person name="Lam T.T.-Y."/>
            <person name="Chang Q."/>
            <person name="Ding S."/>
            <person name="Wang X."/>
            <person name="Zhu J."/>
            <person name="Ruan X."/>
            <person name="Zhao L."/>
            <person name="Wei J."/>
            <person name="Que T."/>
            <person name="Du C."/>
            <person name="Cheng J."/>
            <person name="Dai P."/>
            <person name="Han X."/>
            <person name="Huang E."/>
            <person name="Gao Y."/>
            <person name="Liu J."/>
            <person name="Shao H."/>
            <person name="Ye R."/>
            <person name="Li L."/>
            <person name="Wei W."/>
            <person name="Wang X."/>
            <person name="Wang C."/>
            <person name="Huo Q."/>
            <person name="Li W."/>
            <person name="Guo W."/>
            <person name="Chen H."/>
            <person name="Chen S."/>
            <person name="Zhou L."/>
            <person name="Zhou L."/>
            <person name="Ni X."/>
            <person name="Tian J."/>
            <person name="Zhou Y."/>
            <person name="Sheng Y."/>
            <person name="Liu T."/>
            <person name="Pan Y."/>
            <person name="Xia L."/>
            <person name="Li J."/>
            <person name="Zhao F."/>
            <person name="Cao W."/>
        </authorList>
    </citation>
    <scope>NUCLEOTIDE SEQUENCE</scope>
    <source>
        <strain evidence="12">Rmic-2018</strain>
        <tissue evidence="12">Larvae</tissue>
    </source>
</reference>
<feature type="transmembrane region" description="Helical" evidence="9">
    <location>
        <begin position="680"/>
        <end position="701"/>
    </location>
</feature>
<evidence type="ECO:0000313" key="13">
    <source>
        <dbReference type="Proteomes" id="UP000821866"/>
    </source>
</evidence>
<reference evidence="12" key="1">
    <citation type="journal article" date="2020" name="Cell">
        <title>Large-Scale Comparative Analyses of Tick Genomes Elucidate Their Genetic Diversity and Vector Capacities.</title>
        <authorList>
            <consortium name="Tick Genome and Microbiome Consortium (TIGMIC)"/>
            <person name="Jia N."/>
            <person name="Wang J."/>
            <person name="Shi W."/>
            <person name="Du L."/>
            <person name="Sun Y."/>
            <person name="Zhan W."/>
            <person name="Jiang J.F."/>
            <person name="Wang Q."/>
            <person name="Zhang B."/>
            <person name="Ji P."/>
            <person name="Bell-Sakyi L."/>
            <person name="Cui X.M."/>
            <person name="Yuan T.T."/>
            <person name="Jiang B.G."/>
            <person name="Yang W.F."/>
            <person name="Lam T.T."/>
            <person name="Chang Q.C."/>
            <person name="Ding S.J."/>
            <person name="Wang X.J."/>
            <person name="Zhu J.G."/>
            <person name="Ruan X.D."/>
            <person name="Zhao L."/>
            <person name="Wei J.T."/>
            <person name="Ye R.Z."/>
            <person name="Que T.C."/>
            <person name="Du C.H."/>
            <person name="Zhou Y.H."/>
            <person name="Cheng J.X."/>
            <person name="Dai P.F."/>
            <person name="Guo W.B."/>
            <person name="Han X.H."/>
            <person name="Huang E.J."/>
            <person name="Li L.F."/>
            <person name="Wei W."/>
            <person name="Gao Y.C."/>
            <person name="Liu J.Z."/>
            <person name="Shao H.Z."/>
            <person name="Wang X."/>
            <person name="Wang C.C."/>
            <person name="Yang T.C."/>
            <person name="Huo Q.B."/>
            <person name="Li W."/>
            <person name="Chen H.Y."/>
            <person name="Chen S.E."/>
            <person name="Zhou L.G."/>
            <person name="Ni X.B."/>
            <person name="Tian J.H."/>
            <person name="Sheng Y."/>
            <person name="Liu T."/>
            <person name="Pan Y.S."/>
            <person name="Xia L.Y."/>
            <person name="Li J."/>
            <person name="Zhao F."/>
            <person name="Cao W.C."/>
        </authorList>
    </citation>
    <scope>NUCLEOTIDE SEQUENCE</scope>
    <source>
        <strain evidence="12">Rmic-2018</strain>
    </source>
</reference>
<comment type="similarity">
    <text evidence="2">Belongs to the TMEM8 family.</text>
</comment>
<feature type="chain" id="PRO_5039903866" description="EGF-like domain-containing protein" evidence="10">
    <location>
        <begin position="27"/>
        <end position="790"/>
    </location>
</feature>
<dbReference type="Pfam" id="PF12036">
    <property type="entry name" value="DUF3522"/>
    <property type="match status" value="1"/>
</dbReference>
<accession>A0A9J6ENF9</accession>
<gene>
    <name evidence="12" type="ORF">HPB51_008586</name>
</gene>